<dbReference type="AlphaFoldDB" id="A0A2J8AE86"/>
<dbReference type="GO" id="GO:0046872">
    <property type="term" value="F:metal ion binding"/>
    <property type="evidence" value="ECO:0007669"/>
    <property type="project" value="UniProtKB-KW"/>
</dbReference>
<reference evidence="8 9" key="1">
    <citation type="journal article" date="2017" name="Mol. Biol. Evol.">
        <title>The 4-celled Tetrabaena socialis nuclear genome reveals the essential components for genetic control of cell number at the origin of multicellularity in the volvocine lineage.</title>
        <authorList>
            <person name="Featherston J."/>
            <person name="Arakaki Y."/>
            <person name="Hanschen E.R."/>
            <person name="Ferris P.J."/>
            <person name="Michod R.E."/>
            <person name="Olson B.J.S.C."/>
            <person name="Nozaki H."/>
            <person name="Durand P.M."/>
        </authorList>
    </citation>
    <scope>NUCLEOTIDE SEQUENCE [LARGE SCALE GENOMIC DNA]</scope>
    <source>
        <strain evidence="8 9">NIES-571</strain>
    </source>
</reference>
<feature type="domain" description="Plant heme peroxidase family profile" evidence="7">
    <location>
        <begin position="119"/>
        <end position="252"/>
    </location>
</feature>
<evidence type="ECO:0000256" key="5">
    <source>
        <dbReference type="ARBA" id="ARBA00023004"/>
    </source>
</evidence>
<protein>
    <submittedName>
        <fullName evidence="8">Cytochrome c peroxidase, mitochondrial</fullName>
    </submittedName>
</protein>
<dbReference type="PANTHER" id="PTHR31356:SF58">
    <property type="entry name" value="CYTOCHROME C PEROXIDASE, MITOCHONDRIAL"/>
    <property type="match status" value="1"/>
</dbReference>
<accession>A0A2J8AE86</accession>
<comment type="caution">
    <text evidence="8">The sequence shown here is derived from an EMBL/GenBank/DDBJ whole genome shotgun (WGS) entry which is preliminary data.</text>
</comment>
<dbReference type="InterPro" id="IPR019794">
    <property type="entry name" value="Peroxidases_AS"/>
</dbReference>
<dbReference type="PROSITE" id="PS00436">
    <property type="entry name" value="PEROXIDASE_2"/>
    <property type="match status" value="1"/>
</dbReference>
<dbReference type="InterPro" id="IPR044831">
    <property type="entry name" value="Ccp1-like"/>
</dbReference>
<evidence type="ECO:0000256" key="1">
    <source>
        <dbReference type="ARBA" id="ARBA00022559"/>
    </source>
</evidence>
<dbReference type="InterPro" id="IPR002016">
    <property type="entry name" value="Haem_peroxidase"/>
</dbReference>
<dbReference type="Gene3D" id="1.10.520.10">
    <property type="match status" value="1"/>
</dbReference>
<keyword evidence="5" id="KW-0408">Iron</keyword>
<keyword evidence="3" id="KW-0479">Metal-binding</keyword>
<evidence type="ECO:0000256" key="6">
    <source>
        <dbReference type="RuleBase" id="RU004241"/>
    </source>
</evidence>
<dbReference type="InterPro" id="IPR010255">
    <property type="entry name" value="Haem_peroxidase_sf"/>
</dbReference>
<dbReference type="OrthoDB" id="19657at2759"/>
<dbReference type="EMBL" id="PGGS01000045">
    <property type="protein sequence ID" value="PNH10822.1"/>
    <property type="molecule type" value="Genomic_DNA"/>
</dbReference>
<evidence type="ECO:0000256" key="2">
    <source>
        <dbReference type="ARBA" id="ARBA00022617"/>
    </source>
</evidence>
<dbReference type="SUPFAM" id="SSF48113">
    <property type="entry name" value="Heme-dependent peroxidases"/>
    <property type="match status" value="1"/>
</dbReference>
<evidence type="ECO:0000313" key="9">
    <source>
        <dbReference type="Proteomes" id="UP000236333"/>
    </source>
</evidence>
<keyword evidence="9" id="KW-1185">Reference proteome</keyword>
<dbReference type="Proteomes" id="UP000236333">
    <property type="component" value="Unassembled WGS sequence"/>
</dbReference>
<dbReference type="GO" id="GO:0020037">
    <property type="term" value="F:heme binding"/>
    <property type="evidence" value="ECO:0007669"/>
    <property type="project" value="InterPro"/>
</dbReference>
<proteinExistence type="inferred from homology"/>
<dbReference type="SUPFAM" id="SSF53474">
    <property type="entry name" value="alpha/beta-Hydrolases"/>
    <property type="match status" value="1"/>
</dbReference>
<dbReference type="GO" id="GO:0034599">
    <property type="term" value="P:cellular response to oxidative stress"/>
    <property type="evidence" value="ECO:0007669"/>
    <property type="project" value="InterPro"/>
</dbReference>
<dbReference type="GO" id="GO:0000302">
    <property type="term" value="P:response to reactive oxygen species"/>
    <property type="evidence" value="ECO:0007669"/>
    <property type="project" value="TreeGrafter"/>
</dbReference>
<dbReference type="Pfam" id="PF00141">
    <property type="entry name" value="peroxidase"/>
    <property type="match status" value="1"/>
</dbReference>
<evidence type="ECO:0000259" key="7">
    <source>
        <dbReference type="Pfam" id="PF00141"/>
    </source>
</evidence>
<evidence type="ECO:0000313" key="8">
    <source>
        <dbReference type="EMBL" id="PNH10822.1"/>
    </source>
</evidence>
<gene>
    <name evidence="8" type="ORF">TSOC_002339</name>
</gene>
<dbReference type="GO" id="GO:0042744">
    <property type="term" value="P:hydrogen peroxide catabolic process"/>
    <property type="evidence" value="ECO:0007669"/>
    <property type="project" value="TreeGrafter"/>
</dbReference>
<keyword evidence="4" id="KW-0560">Oxidoreductase</keyword>
<sequence length="314" mass="32749">MASASSAPLRRLGALLARQGMPLQQGLRTFSEKAAPEVAKAAPEVAKAAPEAGSSGSSKIRAFQMLLFGGLGGGFVYGYSLFTSQPPRTGAIAGPPTLATGSSKKTSTPGDYGAVRASISSALDVEDYDDGSYGPLLVRLAWHTSGTYDKASGTGGSNGATMRRVLFAGLVAGFGPECDWGANKGLAIARKLLEPIKAAHPWISYADLWTLAGVVAIEDMGGAWGRVGGTPPALSQIRVPVLVIQGTQDRAVPLEAARQVEAAFRLRGPGCVTEMFVLEGCGHVPMDEMPLEVLRAMVDFINRECCEPGRSTPL</sequence>
<organism evidence="8 9">
    <name type="scientific">Tetrabaena socialis</name>
    <dbReference type="NCBI Taxonomy" id="47790"/>
    <lineage>
        <taxon>Eukaryota</taxon>
        <taxon>Viridiplantae</taxon>
        <taxon>Chlorophyta</taxon>
        <taxon>core chlorophytes</taxon>
        <taxon>Chlorophyceae</taxon>
        <taxon>CS clade</taxon>
        <taxon>Chlamydomonadales</taxon>
        <taxon>Tetrabaenaceae</taxon>
        <taxon>Tetrabaena</taxon>
    </lineage>
</organism>
<evidence type="ECO:0000256" key="3">
    <source>
        <dbReference type="ARBA" id="ARBA00022723"/>
    </source>
</evidence>
<dbReference type="InterPro" id="IPR029058">
    <property type="entry name" value="AB_hydrolase_fold"/>
</dbReference>
<evidence type="ECO:0000256" key="4">
    <source>
        <dbReference type="ARBA" id="ARBA00023002"/>
    </source>
</evidence>
<comment type="similarity">
    <text evidence="6">Belongs to the peroxidase family.</text>
</comment>
<keyword evidence="1 8" id="KW-0575">Peroxidase</keyword>
<dbReference type="Gene3D" id="3.40.50.1820">
    <property type="entry name" value="alpha/beta hydrolase"/>
    <property type="match status" value="1"/>
</dbReference>
<dbReference type="PANTHER" id="PTHR31356">
    <property type="entry name" value="THYLAKOID LUMENAL 29 KDA PROTEIN, CHLOROPLASTIC-RELATED"/>
    <property type="match status" value="1"/>
</dbReference>
<keyword evidence="2" id="KW-0349">Heme</keyword>
<dbReference type="GO" id="GO:0004601">
    <property type="term" value="F:peroxidase activity"/>
    <property type="evidence" value="ECO:0007669"/>
    <property type="project" value="UniProtKB-KW"/>
</dbReference>
<name>A0A2J8AE86_9CHLO</name>